<feature type="region of interest" description="Disordered" evidence="9">
    <location>
        <begin position="217"/>
        <end position="360"/>
    </location>
</feature>
<gene>
    <name evidence="12" type="ORF">WR25_04505</name>
</gene>
<dbReference type="GO" id="GO:0045773">
    <property type="term" value="P:positive regulation of axon extension"/>
    <property type="evidence" value="ECO:0007669"/>
    <property type="project" value="TreeGrafter"/>
</dbReference>
<dbReference type="GO" id="GO:0005884">
    <property type="term" value="C:actin filament"/>
    <property type="evidence" value="ECO:0007669"/>
    <property type="project" value="TreeGrafter"/>
</dbReference>
<organism evidence="12 13">
    <name type="scientific">Diploscapter pachys</name>
    <dbReference type="NCBI Taxonomy" id="2018661"/>
    <lineage>
        <taxon>Eukaryota</taxon>
        <taxon>Metazoa</taxon>
        <taxon>Ecdysozoa</taxon>
        <taxon>Nematoda</taxon>
        <taxon>Chromadorea</taxon>
        <taxon>Rhabditida</taxon>
        <taxon>Rhabditina</taxon>
        <taxon>Rhabditomorpha</taxon>
        <taxon>Rhabditoidea</taxon>
        <taxon>Rhabditidae</taxon>
        <taxon>Diploscapter</taxon>
    </lineage>
</organism>
<feature type="domain" description="ADF-H" evidence="11">
    <location>
        <begin position="2"/>
        <end position="133"/>
    </location>
</feature>
<dbReference type="FunFam" id="2.30.30.40:FF:000046">
    <property type="entry name" value="Drebrin-like protein isoform B"/>
    <property type="match status" value="1"/>
</dbReference>
<dbReference type="SMART" id="SM00326">
    <property type="entry name" value="SH3"/>
    <property type="match status" value="1"/>
</dbReference>
<dbReference type="PRINTS" id="PR00452">
    <property type="entry name" value="SH3DOMAIN"/>
</dbReference>
<dbReference type="STRING" id="2018661.A0A2A2LG53"/>
<evidence type="ECO:0000256" key="4">
    <source>
        <dbReference type="ARBA" id="ARBA00022490"/>
    </source>
</evidence>
<dbReference type="SMART" id="SM00102">
    <property type="entry name" value="ADF"/>
    <property type="match status" value="1"/>
</dbReference>
<dbReference type="PROSITE" id="PS51263">
    <property type="entry name" value="ADF_H"/>
    <property type="match status" value="1"/>
</dbReference>
<accession>A0A2A2LG53</accession>
<protein>
    <recommendedName>
        <fullName evidence="14">SH3 domain-containing protein</fullName>
    </recommendedName>
</protein>
<dbReference type="GO" id="GO:0045211">
    <property type="term" value="C:postsynaptic membrane"/>
    <property type="evidence" value="ECO:0007669"/>
    <property type="project" value="TreeGrafter"/>
</dbReference>
<evidence type="ECO:0000256" key="5">
    <source>
        <dbReference type="ARBA" id="ARBA00023054"/>
    </source>
</evidence>
<dbReference type="InterPro" id="IPR001452">
    <property type="entry name" value="SH3_domain"/>
</dbReference>
<keyword evidence="3 8" id="KW-0728">SH3 domain</keyword>
<proteinExistence type="inferred from homology"/>
<keyword evidence="6" id="KW-0009">Actin-binding</keyword>
<dbReference type="SUPFAM" id="SSF55753">
    <property type="entry name" value="Actin depolymerizing proteins"/>
    <property type="match status" value="1"/>
</dbReference>
<feature type="compositionally biased region" description="Basic and acidic residues" evidence="9">
    <location>
        <begin position="232"/>
        <end position="258"/>
    </location>
</feature>
<comment type="subcellular location">
    <subcellularLocation>
        <location evidence="1">Cytoplasm</location>
        <location evidence="1">Cytoskeleton</location>
    </subcellularLocation>
</comment>
<dbReference type="Proteomes" id="UP000218231">
    <property type="component" value="Unassembled WGS sequence"/>
</dbReference>
<keyword evidence="13" id="KW-1185">Reference proteome</keyword>
<feature type="compositionally biased region" description="Pro residues" evidence="9">
    <location>
        <begin position="263"/>
        <end position="276"/>
    </location>
</feature>
<name>A0A2A2LG53_9BILA</name>
<dbReference type="PANTHER" id="PTHR10829:SF25">
    <property type="entry name" value="DREBRIN-LIKE PROTEIN"/>
    <property type="match status" value="1"/>
</dbReference>
<dbReference type="InterPro" id="IPR002108">
    <property type="entry name" value="ADF-H"/>
</dbReference>
<dbReference type="Gene3D" id="2.30.30.40">
    <property type="entry name" value="SH3 Domains"/>
    <property type="match status" value="1"/>
</dbReference>
<reference evidence="12 13" key="1">
    <citation type="journal article" date="2017" name="Curr. Biol.">
        <title>Genome architecture and evolution of a unichromosomal asexual nematode.</title>
        <authorList>
            <person name="Fradin H."/>
            <person name="Zegar C."/>
            <person name="Gutwein M."/>
            <person name="Lucas J."/>
            <person name="Kovtun M."/>
            <person name="Corcoran D."/>
            <person name="Baugh L.R."/>
            <person name="Kiontke K."/>
            <person name="Gunsalus K."/>
            <person name="Fitch D.H."/>
            <person name="Piano F."/>
        </authorList>
    </citation>
    <scope>NUCLEOTIDE SEQUENCE [LARGE SCALE GENOMIC DNA]</scope>
    <source>
        <strain evidence="12">PF1309</strain>
    </source>
</reference>
<evidence type="ECO:0000256" key="1">
    <source>
        <dbReference type="ARBA" id="ARBA00004245"/>
    </source>
</evidence>
<dbReference type="GO" id="GO:0051015">
    <property type="term" value="F:actin filament binding"/>
    <property type="evidence" value="ECO:0007669"/>
    <property type="project" value="TreeGrafter"/>
</dbReference>
<sequence>MTVNLQKHGPSILEAYNKVATSSTGDDWLIIDYEGASNILKIGEQGDYGVEEFSNSFNAGRLQYGVISIRLSPTVLPKVILVHWQGESVPSTRIASATAHVTDVRRFLKTVHVVIHARSEIDVDPESLRKEVAKLPYTQGSQNIESSYHAPESVNSVYRPVKPHVDINVKAREEFWSKMNNEEKERQKLEHSALAEQQRKYEEDRKMMNDAIHHRLEEEERNVQSHSQVPQEPRKLTDSPKKLVGDRIGQFERPKPTETPKSYTPPVPSAPHPKSVPEPKAYQPYEPPEPAPVSIPEPVPVSVPEPVKLHDIPPEPAPQLNDGVKSMTENNNKSEPEPVKTQDPVPEAPQNLSSMYDLPPPSIDTISGGLKAVALWDYQAADSSEISFDPNDTITDIEKVDEGWWRGKGPKGDTGLFPANYVQLMQ</sequence>
<dbReference type="GO" id="GO:0014069">
    <property type="term" value="C:postsynaptic density"/>
    <property type="evidence" value="ECO:0007669"/>
    <property type="project" value="TreeGrafter"/>
</dbReference>
<evidence type="ECO:0000256" key="6">
    <source>
        <dbReference type="ARBA" id="ARBA00023203"/>
    </source>
</evidence>
<evidence type="ECO:0000259" key="11">
    <source>
        <dbReference type="PROSITE" id="PS51263"/>
    </source>
</evidence>
<evidence type="ECO:0000256" key="7">
    <source>
        <dbReference type="ARBA" id="ARBA00023212"/>
    </source>
</evidence>
<dbReference type="Pfam" id="PF14604">
    <property type="entry name" value="SH3_9"/>
    <property type="match status" value="1"/>
</dbReference>
<evidence type="ECO:0008006" key="14">
    <source>
        <dbReference type="Google" id="ProtNLM"/>
    </source>
</evidence>
<comment type="caution">
    <text evidence="12">The sequence shown here is derived from an EMBL/GenBank/DDBJ whole genome shotgun (WGS) entry which is preliminary data.</text>
</comment>
<dbReference type="GO" id="GO:0048812">
    <property type="term" value="P:neuron projection morphogenesis"/>
    <property type="evidence" value="ECO:0007669"/>
    <property type="project" value="TreeGrafter"/>
</dbReference>
<dbReference type="CDD" id="cd11960">
    <property type="entry name" value="SH3_Abp1_eu"/>
    <property type="match status" value="1"/>
</dbReference>
<dbReference type="PANTHER" id="PTHR10829">
    <property type="entry name" value="CORTACTIN AND DREBRIN"/>
    <property type="match status" value="1"/>
</dbReference>
<dbReference type="SUPFAM" id="SSF50044">
    <property type="entry name" value="SH3-domain"/>
    <property type="match status" value="1"/>
</dbReference>
<dbReference type="InterPro" id="IPR029006">
    <property type="entry name" value="ADF-H/Gelsolin-like_dom_sf"/>
</dbReference>
<dbReference type="CDD" id="cd11281">
    <property type="entry name" value="ADF_drebrin_like"/>
    <property type="match status" value="1"/>
</dbReference>
<feature type="region of interest" description="Disordered" evidence="9">
    <location>
        <begin position="182"/>
        <end position="203"/>
    </location>
</feature>
<comment type="similarity">
    <text evidence="2">Belongs to the ABP1 family.</text>
</comment>
<dbReference type="GO" id="GO:0098974">
    <property type="term" value="P:postsynaptic actin cytoskeleton organization"/>
    <property type="evidence" value="ECO:0007669"/>
    <property type="project" value="TreeGrafter"/>
</dbReference>
<dbReference type="GO" id="GO:0030425">
    <property type="term" value="C:dendrite"/>
    <property type="evidence" value="ECO:0007669"/>
    <property type="project" value="TreeGrafter"/>
</dbReference>
<feature type="compositionally biased region" description="Pro residues" evidence="9">
    <location>
        <begin position="285"/>
        <end position="303"/>
    </location>
</feature>
<dbReference type="PROSITE" id="PS50002">
    <property type="entry name" value="SH3"/>
    <property type="match status" value="1"/>
</dbReference>
<keyword evidence="5" id="KW-0175">Coiled coil</keyword>
<dbReference type="GO" id="GO:0030864">
    <property type="term" value="C:cortical actin cytoskeleton"/>
    <property type="evidence" value="ECO:0007669"/>
    <property type="project" value="TreeGrafter"/>
</dbReference>
<dbReference type="GO" id="GO:0030027">
    <property type="term" value="C:lamellipodium"/>
    <property type="evidence" value="ECO:0007669"/>
    <property type="project" value="TreeGrafter"/>
</dbReference>
<dbReference type="GO" id="GO:0030427">
    <property type="term" value="C:site of polarized growth"/>
    <property type="evidence" value="ECO:0007669"/>
    <property type="project" value="TreeGrafter"/>
</dbReference>
<evidence type="ECO:0000259" key="10">
    <source>
        <dbReference type="PROSITE" id="PS50002"/>
    </source>
</evidence>
<evidence type="ECO:0000256" key="3">
    <source>
        <dbReference type="ARBA" id="ARBA00022443"/>
    </source>
</evidence>
<dbReference type="Pfam" id="PF00241">
    <property type="entry name" value="Cofilin_ADF"/>
    <property type="match status" value="1"/>
</dbReference>
<dbReference type="InterPro" id="IPR035717">
    <property type="entry name" value="Drebrin-like_SH3"/>
</dbReference>
<dbReference type="EMBL" id="LIAE01006806">
    <property type="protein sequence ID" value="PAV85078.1"/>
    <property type="molecule type" value="Genomic_DNA"/>
</dbReference>
<evidence type="ECO:0000256" key="9">
    <source>
        <dbReference type="SAM" id="MobiDB-lite"/>
    </source>
</evidence>
<evidence type="ECO:0000256" key="2">
    <source>
        <dbReference type="ARBA" id="ARBA00011039"/>
    </source>
</evidence>
<evidence type="ECO:0000313" key="13">
    <source>
        <dbReference type="Proteomes" id="UP000218231"/>
    </source>
</evidence>
<feature type="domain" description="SH3" evidence="10">
    <location>
        <begin position="367"/>
        <end position="426"/>
    </location>
</feature>
<dbReference type="AlphaFoldDB" id="A0A2A2LG53"/>
<keyword evidence="7" id="KW-0206">Cytoskeleton</keyword>
<dbReference type="InterPro" id="IPR036028">
    <property type="entry name" value="SH3-like_dom_sf"/>
</dbReference>
<evidence type="ECO:0000313" key="12">
    <source>
        <dbReference type="EMBL" id="PAV85078.1"/>
    </source>
</evidence>
<dbReference type="Gene3D" id="3.40.20.10">
    <property type="entry name" value="Severin"/>
    <property type="match status" value="1"/>
</dbReference>
<evidence type="ECO:0000256" key="8">
    <source>
        <dbReference type="PROSITE-ProRule" id="PRU00192"/>
    </source>
</evidence>
<dbReference type="OrthoDB" id="5971719at2759"/>
<keyword evidence="4" id="KW-0963">Cytoplasm</keyword>
<dbReference type="GO" id="GO:0030833">
    <property type="term" value="P:regulation of actin filament polymerization"/>
    <property type="evidence" value="ECO:0007669"/>
    <property type="project" value="TreeGrafter"/>
</dbReference>